<organism evidence="2 3">
    <name type="scientific">Hujiaoplasma nucleasis</name>
    <dbReference type="NCBI Taxonomy" id="2725268"/>
    <lineage>
        <taxon>Bacteria</taxon>
        <taxon>Bacillati</taxon>
        <taxon>Mycoplasmatota</taxon>
        <taxon>Mollicutes</taxon>
        <taxon>Candidatus Izemoplasmatales</taxon>
        <taxon>Hujiaoplasmataceae</taxon>
        <taxon>Hujiaoplasma</taxon>
    </lineage>
</organism>
<dbReference type="AlphaFoldDB" id="A0A7L6N0P0"/>
<evidence type="ECO:0000313" key="3">
    <source>
        <dbReference type="Proteomes" id="UP000512167"/>
    </source>
</evidence>
<dbReference type="Gene3D" id="3.40.50.2000">
    <property type="entry name" value="Glycogen Phosphorylase B"/>
    <property type="match status" value="1"/>
</dbReference>
<dbReference type="EMBL" id="CP051151">
    <property type="protein sequence ID" value="QLY39820.1"/>
    <property type="molecule type" value="Genomic_DNA"/>
</dbReference>
<accession>A0A7L6N0P0</accession>
<dbReference type="SUPFAM" id="SSF53756">
    <property type="entry name" value="UDP-Glycosyltransferase/glycogen phosphorylase"/>
    <property type="match status" value="1"/>
</dbReference>
<reference evidence="2 3" key="1">
    <citation type="submission" date="2020-04" db="EMBL/GenBank/DDBJ databases">
        <authorList>
            <person name="Zheng R.K."/>
            <person name="Sun C.M."/>
        </authorList>
    </citation>
    <scope>NUCLEOTIDE SEQUENCE [LARGE SCALE GENOMIC DNA]</scope>
    <source>
        <strain evidence="3">zrk29</strain>
    </source>
</reference>
<sequence>MKILFISSTFAPQNAIGTIRISKLIKYFVRQDVEVTLITKMIPLNSIIDNNLLCIEHEKINIFRVGNFRIFSFLESKYQLKTKKSVIDGDTKTNYKNNIKTKKNIRSIFKKTIKKLYFFIEHTMWIHLAKKKIKKFKKYSFDYVISSSPRVFTHDVAKYSINKKIAKKWIAEFRDPIVYEYLGRKKNYDKLLKLQNAIINKADKVTTVSSHLKEKLLNTSRFCDNKFEYIPNGYDLDDMMLIKKKNINNSNLDKIKLNAKLKLVYSGSLYDGKRDVSIIFKIINKLINKEVLDTEDCQFIYMGHDFEVLYGQAKEYNVESILLDLNYVTRTESINIQNLADFVIISTWNTKNDVGVVPGKIYEAFMLRKRIIAVINGSGANSEVSKMIKKANIGVSLDESNDFSENILEEFLFSYLLDNQYNILNESYLNEFDYSVIIKKYLNLM</sequence>
<dbReference type="GO" id="GO:0016757">
    <property type="term" value="F:glycosyltransferase activity"/>
    <property type="evidence" value="ECO:0007669"/>
    <property type="project" value="TreeGrafter"/>
</dbReference>
<gene>
    <name evidence="2" type="ORF">HF295_02675</name>
</gene>
<dbReference type="KEGG" id="tbk:HF295_02675"/>
<dbReference type="RefSeq" id="WP_312032306.1">
    <property type="nucleotide sequence ID" value="NZ_CP051151.1"/>
</dbReference>
<evidence type="ECO:0000256" key="1">
    <source>
        <dbReference type="ARBA" id="ARBA00022679"/>
    </source>
</evidence>
<dbReference type="PANTHER" id="PTHR46401:SF2">
    <property type="entry name" value="GLYCOSYLTRANSFERASE WBBK-RELATED"/>
    <property type="match status" value="1"/>
</dbReference>
<name>A0A7L6N0P0_9MOLU</name>
<evidence type="ECO:0000313" key="2">
    <source>
        <dbReference type="EMBL" id="QLY39820.1"/>
    </source>
</evidence>
<keyword evidence="3" id="KW-1185">Reference proteome</keyword>
<keyword evidence="1 2" id="KW-0808">Transferase</keyword>
<proteinExistence type="predicted"/>
<dbReference type="PANTHER" id="PTHR46401">
    <property type="entry name" value="GLYCOSYLTRANSFERASE WBBK-RELATED"/>
    <property type="match status" value="1"/>
</dbReference>
<dbReference type="Proteomes" id="UP000512167">
    <property type="component" value="Chromosome"/>
</dbReference>
<protein>
    <submittedName>
        <fullName evidence="2">Glycosyltransferase family 4 protein</fullName>
    </submittedName>
</protein>